<dbReference type="GO" id="GO:0003924">
    <property type="term" value="F:GTPase activity"/>
    <property type="evidence" value="ECO:0007669"/>
    <property type="project" value="InterPro"/>
</dbReference>
<dbReference type="FunFam" id="3.40.50.300:FF:001447">
    <property type="entry name" value="Ras-related protein Rab-1B"/>
    <property type="match status" value="1"/>
</dbReference>
<evidence type="ECO:0000256" key="1">
    <source>
        <dbReference type="ARBA" id="ARBA00022741"/>
    </source>
</evidence>
<dbReference type="EMBL" id="GDID01002226">
    <property type="protein sequence ID" value="JAP94380.1"/>
    <property type="molecule type" value="Transcribed_RNA"/>
</dbReference>
<accession>A0A146KC41</accession>
<dbReference type="SMART" id="SM00174">
    <property type="entry name" value="RHO"/>
    <property type="match status" value="1"/>
</dbReference>
<name>A0A146KC41_9EUKA</name>
<dbReference type="GO" id="GO:0005525">
    <property type="term" value="F:GTP binding"/>
    <property type="evidence" value="ECO:0007669"/>
    <property type="project" value="InterPro"/>
</dbReference>
<proteinExistence type="predicted"/>
<organism evidence="2">
    <name type="scientific">Trepomonas sp. PC1</name>
    <dbReference type="NCBI Taxonomy" id="1076344"/>
    <lineage>
        <taxon>Eukaryota</taxon>
        <taxon>Metamonada</taxon>
        <taxon>Diplomonadida</taxon>
        <taxon>Hexamitidae</taxon>
        <taxon>Hexamitinae</taxon>
        <taxon>Trepomonas</taxon>
    </lineage>
</organism>
<dbReference type="CDD" id="cd00154">
    <property type="entry name" value="Rab"/>
    <property type="match status" value="1"/>
</dbReference>
<dbReference type="InterPro" id="IPR001806">
    <property type="entry name" value="Small_GTPase"/>
</dbReference>
<dbReference type="InterPro" id="IPR027417">
    <property type="entry name" value="P-loop_NTPase"/>
</dbReference>
<feature type="non-terminal residue" evidence="2">
    <location>
        <position position="1"/>
    </location>
</feature>
<dbReference type="InterPro" id="IPR005225">
    <property type="entry name" value="Small_GTP-bd"/>
</dbReference>
<dbReference type="PANTHER" id="PTHR47978">
    <property type="match status" value="1"/>
</dbReference>
<dbReference type="SUPFAM" id="SSF52540">
    <property type="entry name" value="P-loop containing nucleoside triphosphate hydrolases"/>
    <property type="match status" value="1"/>
</dbReference>
<protein>
    <submittedName>
        <fullName evidence="2">Rab-like protein</fullName>
    </submittedName>
</protein>
<dbReference type="PRINTS" id="PR00449">
    <property type="entry name" value="RASTRNSFRMNG"/>
</dbReference>
<gene>
    <name evidence="2" type="ORF">TPC1_12985</name>
</gene>
<dbReference type="SMART" id="SM00175">
    <property type="entry name" value="RAB"/>
    <property type="match status" value="1"/>
</dbReference>
<dbReference type="Pfam" id="PF00071">
    <property type="entry name" value="Ras"/>
    <property type="match status" value="1"/>
</dbReference>
<dbReference type="SMART" id="SM00173">
    <property type="entry name" value="RAS"/>
    <property type="match status" value="1"/>
</dbReference>
<evidence type="ECO:0000313" key="2">
    <source>
        <dbReference type="EMBL" id="JAP94380.1"/>
    </source>
</evidence>
<sequence length="155" mass="17555">QGGHFPVKFPEITSLIEGNQFVKLSIWDTAGQERYDAVTSNYIRGCEFALVVFSLDSVESFEKCAHWLEKIIHICNSQPKIFLIGNKCDLVSLVDRSVISTFAKKNNLEYYEVSAKENIGINALFKNIAYSSKAKIEEQPKQIQEIEVKKNKGCC</sequence>
<dbReference type="AlphaFoldDB" id="A0A146KC41"/>
<dbReference type="PROSITE" id="PS51421">
    <property type="entry name" value="RAS"/>
    <property type="match status" value="1"/>
</dbReference>
<dbReference type="Gene3D" id="3.40.50.300">
    <property type="entry name" value="P-loop containing nucleotide triphosphate hydrolases"/>
    <property type="match status" value="1"/>
</dbReference>
<dbReference type="PROSITE" id="PS51419">
    <property type="entry name" value="RAB"/>
    <property type="match status" value="1"/>
</dbReference>
<dbReference type="NCBIfam" id="TIGR00231">
    <property type="entry name" value="small_GTP"/>
    <property type="match status" value="1"/>
</dbReference>
<reference evidence="2" key="1">
    <citation type="submission" date="2015-07" db="EMBL/GenBank/DDBJ databases">
        <title>Adaptation to a free-living lifestyle via gene acquisitions in the diplomonad Trepomonas sp. PC1.</title>
        <authorList>
            <person name="Xu F."/>
            <person name="Jerlstrom-Hultqvist J."/>
            <person name="Kolisko M."/>
            <person name="Simpson A.G.B."/>
            <person name="Roger A.J."/>
            <person name="Svard S.G."/>
            <person name="Andersson J.O."/>
        </authorList>
    </citation>
    <scope>NUCLEOTIDE SEQUENCE</scope>
    <source>
        <strain evidence="2">PC1</strain>
    </source>
</reference>
<keyword evidence="1" id="KW-0547">Nucleotide-binding</keyword>